<dbReference type="AlphaFoldDB" id="D6SMW5"/>
<dbReference type="PROSITE" id="PS51833">
    <property type="entry name" value="HDOD"/>
    <property type="match status" value="1"/>
</dbReference>
<dbReference type="CDD" id="cd00077">
    <property type="entry name" value="HDc"/>
    <property type="match status" value="1"/>
</dbReference>
<dbReference type="PANTHER" id="PTHR33525">
    <property type="match status" value="1"/>
</dbReference>
<name>D6SMW5_9BACT</name>
<dbReference type="InterPro" id="IPR003607">
    <property type="entry name" value="HD/PDEase_dom"/>
</dbReference>
<dbReference type="InterPro" id="IPR006675">
    <property type="entry name" value="HDIG_dom"/>
</dbReference>
<proteinExistence type="predicted"/>
<dbReference type="RefSeq" id="WP_008869154.1">
    <property type="nucleotide sequence ID" value="NZ_ACJN02000001.1"/>
</dbReference>
<comment type="caution">
    <text evidence="2">The sequence shown here is derived from an EMBL/GenBank/DDBJ whole genome shotgun (WGS) entry which is preliminary data.</text>
</comment>
<gene>
    <name evidence="2" type="ORF">Dthio_PD3468</name>
</gene>
<dbReference type="OrthoDB" id="9803649at2"/>
<evidence type="ECO:0000313" key="2">
    <source>
        <dbReference type="EMBL" id="EFI36026.1"/>
    </source>
</evidence>
<dbReference type="PANTHER" id="PTHR33525:SF3">
    <property type="entry name" value="RIBONUCLEASE Y"/>
    <property type="match status" value="1"/>
</dbReference>
<dbReference type="Pfam" id="PF08668">
    <property type="entry name" value="HDOD"/>
    <property type="match status" value="1"/>
</dbReference>
<sequence>MNQEQGQNFLHSLTRVKDDLPVSPAILREIFYKTEHSSSFSLDSISRTVASDQSLTTKVLSRANSAYYGFEARISSVSRAVALLGLSDLRRIILSISVGALSRKVRHQDLDLQVYWEHQSFTALMAREAAIMLGRRDAEDLMTCGLLHDLGKIITALYAPRVWAEIDAQARQEQRAHYLVETQYWGIDHALIGAMVLQLWHLPESLTEPVNWHHRPEFAPSEFRDKARILCLANNMEHSIRADSLHDIDQDLHQVLGLNPGDTRNTAMDIIAGNTMQELKEMFAA</sequence>
<reference evidence="2" key="1">
    <citation type="submission" date="2010-05" db="EMBL/GenBank/DDBJ databases">
        <title>The draft genome of Desulfonatronospira thiodismutans ASO3-1.</title>
        <authorList>
            <consortium name="US DOE Joint Genome Institute (JGI-PGF)"/>
            <person name="Lucas S."/>
            <person name="Copeland A."/>
            <person name="Lapidus A."/>
            <person name="Cheng J.-F."/>
            <person name="Bruce D."/>
            <person name="Goodwin L."/>
            <person name="Pitluck S."/>
            <person name="Chertkov O."/>
            <person name="Brettin T."/>
            <person name="Detter J.C."/>
            <person name="Han C."/>
            <person name="Land M.L."/>
            <person name="Hauser L."/>
            <person name="Kyrpides N."/>
            <person name="Mikhailova N."/>
            <person name="Muyzer G."/>
            <person name="Woyke T."/>
        </authorList>
    </citation>
    <scope>NUCLEOTIDE SEQUENCE [LARGE SCALE GENOMIC DNA]</scope>
    <source>
        <strain evidence="2">ASO3-1</strain>
    </source>
</reference>
<protein>
    <submittedName>
        <fullName evidence="2">Metal dependent phosphohydrolase</fullName>
    </submittedName>
</protein>
<dbReference type="Proteomes" id="UP000005496">
    <property type="component" value="Unassembled WGS sequence"/>
</dbReference>
<accession>D6SMW5</accession>
<dbReference type="EMBL" id="ACJN02000001">
    <property type="protein sequence ID" value="EFI36026.1"/>
    <property type="molecule type" value="Genomic_DNA"/>
</dbReference>
<dbReference type="SUPFAM" id="SSF109604">
    <property type="entry name" value="HD-domain/PDEase-like"/>
    <property type="match status" value="1"/>
</dbReference>
<dbReference type="NCBIfam" id="TIGR00277">
    <property type="entry name" value="HDIG"/>
    <property type="match status" value="1"/>
</dbReference>
<organism evidence="2 3">
    <name type="scientific">Desulfonatronospira thiodismutans ASO3-1</name>
    <dbReference type="NCBI Taxonomy" id="555779"/>
    <lineage>
        <taxon>Bacteria</taxon>
        <taxon>Pseudomonadati</taxon>
        <taxon>Thermodesulfobacteriota</taxon>
        <taxon>Desulfovibrionia</taxon>
        <taxon>Desulfovibrionales</taxon>
        <taxon>Desulfonatronovibrionaceae</taxon>
        <taxon>Desulfonatronospira</taxon>
    </lineage>
</organism>
<dbReference type="InterPro" id="IPR052340">
    <property type="entry name" value="RNase_Y/CdgJ"/>
</dbReference>
<evidence type="ECO:0000259" key="1">
    <source>
        <dbReference type="PROSITE" id="PS51833"/>
    </source>
</evidence>
<dbReference type="InterPro" id="IPR013976">
    <property type="entry name" value="HDOD"/>
</dbReference>
<dbReference type="eggNOG" id="COG1639">
    <property type="taxonomic scope" value="Bacteria"/>
</dbReference>
<dbReference type="GO" id="GO:0016787">
    <property type="term" value="F:hydrolase activity"/>
    <property type="evidence" value="ECO:0007669"/>
    <property type="project" value="UniProtKB-KW"/>
</dbReference>
<feature type="domain" description="HDOD" evidence="1">
    <location>
        <begin position="20"/>
        <end position="216"/>
    </location>
</feature>
<evidence type="ECO:0000313" key="3">
    <source>
        <dbReference type="Proteomes" id="UP000005496"/>
    </source>
</evidence>
<dbReference type="Gene3D" id="1.10.3210.10">
    <property type="entry name" value="Hypothetical protein af1432"/>
    <property type="match status" value="1"/>
</dbReference>
<keyword evidence="3" id="KW-1185">Reference proteome</keyword>